<evidence type="ECO:0000313" key="2">
    <source>
        <dbReference type="Proteomes" id="UP000815677"/>
    </source>
</evidence>
<evidence type="ECO:0000313" key="1">
    <source>
        <dbReference type="EMBL" id="GAT56866.1"/>
    </source>
</evidence>
<reference evidence="1" key="1">
    <citation type="submission" date="2014-09" db="EMBL/GenBank/DDBJ databases">
        <title>Genome sequence of the luminous mushroom Mycena chlorophos for searching fungal bioluminescence genes.</title>
        <authorList>
            <person name="Tanaka Y."/>
            <person name="Kasuga D."/>
            <person name="Oba Y."/>
            <person name="Hase S."/>
            <person name="Sato K."/>
            <person name="Oba Y."/>
            <person name="Sakakibara Y."/>
        </authorList>
    </citation>
    <scope>NUCLEOTIDE SEQUENCE</scope>
</reference>
<protein>
    <submittedName>
        <fullName evidence="1">Uncharacterized protein</fullName>
    </submittedName>
</protein>
<dbReference type="Proteomes" id="UP000815677">
    <property type="component" value="Unassembled WGS sequence"/>
</dbReference>
<keyword evidence="2" id="KW-1185">Reference proteome</keyword>
<name>A0ABQ0M0L6_MYCCL</name>
<sequence>MVHNCAVCELRTGFHVDPRGAMSLELSWRASHGSRPTSAILVPQPRSPGIQLSSVPPRTLYARRLRLPARTAVVLVTRSFACCWHWQRLSTSAASDKHSKKARASENKRMSLDSFHEESCEVFWVPSFGPQIVPVPPLCLALQPSPWTSRQSPLRSSAHLTWIGSHAQHPSTNLRLDALQASVYARIFRPDRPPEDEQLAVGQGGRVCRLETEQQCIGESNEDDTRWI</sequence>
<dbReference type="EMBL" id="DF849355">
    <property type="protein sequence ID" value="GAT56866.1"/>
    <property type="molecule type" value="Genomic_DNA"/>
</dbReference>
<gene>
    <name evidence="1" type="ORF">MCHLO_13461</name>
</gene>
<proteinExistence type="predicted"/>
<accession>A0ABQ0M0L6</accession>
<organism evidence="1 2">
    <name type="scientific">Mycena chlorophos</name>
    <name type="common">Agaric fungus</name>
    <name type="synonym">Agaricus chlorophos</name>
    <dbReference type="NCBI Taxonomy" id="658473"/>
    <lineage>
        <taxon>Eukaryota</taxon>
        <taxon>Fungi</taxon>
        <taxon>Dikarya</taxon>
        <taxon>Basidiomycota</taxon>
        <taxon>Agaricomycotina</taxon>
        <taxon>Agaricomycetes</taxon>
        <taxon>Agaricomycetidae</taxon>
        <taxon>Agaricales</taxon>
        <taxon>Marasmiineae</taxon>
        <taxon>Mycenaceae</taxon>
        <taxon>Mycena</taxon>
    </lineage>
</organism>